<reference evidence="2" key="1">
    <citation type="journal article" date="2014" name="Int. J. Syst. Evol. Microbiol.">
        <title>Complete genome sequence of Corynebacterium casei LMG S-19264T (=DSM 44701T), isolated from a smear-ripened cheese.</title>
        <authorList>
            <consortium name="US DOE Joint Genome Institute (JGI-PGF)"/>
            <person name="Walter F."/>
            <person name="Albersmeier A."/>
            <person name="Kalinowski J."/>
            <person name="Ruckert C."/>
        </authorList>
    </citation>
    <scope>NUCLEOTIDE SEQUENCE</scope>
    <source>
        <strain evidence="2">KCTC 22164</strain>
    </source>
</reference>
<proteinExistence type="predicted"/>
<accession>A0A918MY00</accession>
<name>A0A918MY00_9ALTE</name>
<sequence>MHPKRTPISFHAAALTFLPCYLVAMHHFEQVFPMTFGRASMLTLFYLLVLIPLYLYLRRPETPP</sequence>
<evidence type="ECO:0000313" key="3">
    <source>
        <dbReference type="Proteomes" id="UP000631300"/>
    </source>
</evidence>
<keyword evidence="1" id="KW-0812">Transmembrane</keyword>
<organism evidence="2 3">
    <name type="scientific">Alteromonas halophila</name>
    <dbReference type="NCBI Taxonomy" id="516698"/>
    <lineage>
        <taxon>Bacteria</taxon>
        <taxon>Pseudomonadati</taxon>
        <taxon>Pseudomonadota</taxon>
        <taxon>Gammaproteobacteria</taxon>
        <taxon>Alteromonadales</taxon>
        <taxon>Alteromonadaceae</taxon>
        <taxon>Alteromonas/Salinimonas group</taxon>
        <taxon>Alteromonas</taxon>
    </lineage>
</organism>
<feature type="transmembrane region" description="Helical" evidence="1">
    <location>
        <begin position="6"/>
        <end position="24"/>
    </location>
</feature>
<dbReference type="Proteomes" id="UP000631300">
    <property type="component" value="Unassembled WGS sequence"/>
</dbReference>
<gene>
    <name evidence="2" type="ORF">GCM10007391_19980</name>
</gene>
<comment type="caution">
    <text evidence="2">The sequence shown here is derived from an EMBL/GenBank/DDBJ whole genome shotgun (WGS) entry which is preliminary data.</text>
</comment>
<protein>
    <submittedName>
        <fullName evidence="2">Uncharacterized protein</fullName>
    </submittedName>
</protein>
<dbReference type="AlphaFoldDB" id="A0A918MY00"/>
<evidence type="ECO:0000256" key="1">
    <source>
        <dbReference type="SAM" id="Phobius"/>
    </source>
</evidence>
<dbReference type="EMBL" id="BMXP01000004">
    <property type="protein sequence ID" value="GGW86313.1"/>
    <property type="molecule type" value="Genomic_DNA"/>
</dbReference>
<keyword evidence="1" id="KW-0472">Membrane</keyword>
<reference evidence="2" key="2">
    <citation type="submission" date="2020-09" db="EMBL/GenBank/DDBJ databases">
        <authorList>
            <person name="Sun Q."/>
            <person name="Kim S."/>
        </authorList>
    </citation>
    <scope>NUCLEOTIDE SEQUENCE</scope>
    <source>
        <strain evidence="2">KCTC 22164</strain>
    </source>
</reference>
<keyword evidence="1" id="KW-1133">Transmembrane helix</keyword>
<evidence type="ECO:0000313" key="2">
    <source>
        <dbReference type="EMBL" id="GGW86313.1"/>
    </source>
</evidence>
<feature type="transmembrane region" description="Helical" evidence="1">
    <location>
        <begin position="36"/>
        <end position="57"/>
    </location>
</feature>
<keyword evidence="3" id="KW-1185">Reference proteome</keyword>